<accession>A0AC34RG37</accession>
<protein>
    <submittedName>
        <fullName evidence="2">TIL domain-containing protein</fullName>
    </submittedName>
</protein>
<organism evidence="1 2">
    <name type="scientific">Panagrolaimus sp. JU765</name>
    <dbReference type="NCBI Taxonomy" id="591449"/>
    <lineage>
        <taxon>Eukaryota</taxon>
        <taxon>Metazoa</taxon>
        <taxon>Ecdysozoa</taxon>
        <taxon>Nematoda</taxon>
        <taxon>Chromadorea</taxon>
        <taxon>Rhabditida</taxon>
        <taxon>Tylenchina</taxon>
        <taxon>Panagrolaimomorpha</taxon>
        <taxon>Panagrolaimoidea</taxon>
        <taxon>Panagrolaimidae</taxon>
        <taxon>Panagrolaimus</taxon>
    </lineage>
</organism>
<proteinExistence type="predicted"/>
<dbReference type="WBParaSite" id="JU765_v2.g6650.t1">
    <property type="protein sequence ID" value="JU765_v2.g6650.t1"/>
    <property type="gene ID" value="JU765_v2.g6650"/>
</dbReference>
<dbReference type="Proteomes" id="UP000887576">
    <property type="component" value="Unplaced"/>
</dbReference>
<evidence type="ECO:0000313" key="1">
    <source>
        <dbReference type="Proteomes" id="UP000887576"/>
    </source>
</evidence>
<name>A0AC34RG37_9BILA</name>
<reference evidence="2" key="1">
    <citation type="submission" date="2022-11" db="UniProtKB">
        <authorList>
            <consortium name="WormBaseParasite"/>
        </authorList>
    </citation>
    <scope>IDENTIFICATION</scope>
</reference>
<evidence type="ECO:0000313" key="2">
    <source>
        <dbReference type="WBParaSite" id="JU765_v2.g6650.t1"/>
    </source>
</evidence>
<sequence length="129" mass="14158">MKLFIFLVATLLISTTLGLKCEKHEIEVECSGCEADCNNLQKVCPLVCNGIKACQCQTNFARDLTTKKCVPISQCKKPKAKREVNPCATMKCPPGQVCKVVQVMCFRAPCPPLGQCTPKKLTLPRVDQA</sequence>